<evidence type="ECO:0000256" key="3">
    <source>
        <dbReference type="RuleBase" id="RU362026"/>
    </source>
</evidence>
<sequence length="360" mass="40822">MRLNCNPYYETKFGAAYLGNSLELMAGILDESIDLICTSPPFALVRKKEYGNVDADEYVEWFKDYVAHFYRILKPTGSLVIDIGGSWIKGMPVRSLYHFELVVALCKAKEKGGLGFYLAQELYWYNPAKLPTPAEWVTVRRERVKDSVNTIWWLSKEPHPKANNRRVLKPYSDAMKNLIKNGYKPKVRPSGHDISDKFGKDRGGAIPPNIIDGRCSTDKEEIGQQTLIQETLFEDLVQPVNVISASNTASNDYYQRRCKQEGFKPHPARFPQALPEFVINLCTEPGDIVLEPFAGSNMTGRVAETLQRRWLAFEIDENYIKSSKLRFEENAPLVVEPPADLPPIAIENADNNQSVQLGLF</sequence>
<evidence type="ECO:0000256" key="1">
    <source>
        <dbReference type="ARBA" id="ARBA00022603"/>
    </source>
</evidence>
<comment type="caution">
    <text evidence="5">The sequence shown here is derived from an EMBL/GenBank/DDBJ whole genome shotgun (WGS) entry which is preliminary data.</text>
</comment>
<comment type="similarity">
    <text evidence="3">Belongs to the N(4)/N(6)-methyltransferase family.</text>
</comment>
<dbReference type="RefSeq" id="WP_229486410.1">
    <property type="nucleotide sequence ID" value="NZ_JAIVFQ010000030.1"/>
</dbReference>
<evidence type="ECO:0000313" key="6">
    <source>
        <dbReference type="Proteomes" id="UP001199525"/>
    </source>
</evidence>
<protein>
    <recommendedName>
        <fullName evidence="3">Methyltransferase</fullName>
        <ecNumber evidence="3">2.1.1.-</ecNumber>
    </recommendedName>
</protein>
<keyword evidence="2" id="KW-0808">Transferase</keyword>
<dbReference type="EC" id="2.1.1.-" evidence="3"/>
<keyword evidence="6" id="KW-1185">Reference proteome</keyword>
<proteinExistence type="inferred from homology"/>
<dbReference type="InterPro" id="IPR001091">
    <property type="entry name" value="RM_Methyltransferase"/>
</dbReference>
<reference evidence="5 6" key="1">
    <citation type="journal article" date="2021" name="Microorganisms">
        <title>Genome Evolution of Filamentous Cyanobacterium Nostoc Species: From Facultative Symbiosis to Free Living.</title>
        <authorList>
            <person name="Huo D."/>
            <person name="Li H."/>
            <person name="Cai F."/>
            <person name="Guo X."/>
            <person name="Qiao Z."/>
            <person name="Wang W."/>
            <person name="Yu G."/>
            <person name="Li R."/>
        </authorList>
    </citation>
    <scope>NUCLEOTIDE SEQUENCE [LARGE SCALE GENOMIC DNA]</scope>
    <source>
        <strain evidence="5 6">CHAB 5714</strain>
    </source>
</reference>
<dbReference type="EMBL" id="JAIVFQ010000030">
    <property type="protein sequence ID" value="MCC5601388.1"/>
    <property type="molecule type" value="Genomic_DNA"/>
</dbReference>
<feature type="domain" description="DNA methylase N-4/N-6" evidence="4">
    <location>
        <begin position="33"/>
        <end position="324"/>
    </location>
</feature>
<accession>A0ABS8IAX6</accession>
<evidence type="ECO:0000259" key="4">
    <source>
        <dbReference type="Pfam" id="PF01555"/>
    </source>
</evidence>
<dbReference type="InterPro" id="IPR029063">
    <property type="entry name" value="SAM-dependent_MTases_sf"/>
</dbReference>
<dbReference type="Proteomes" id="UP001199525">
    <property type="component" value="Unassembled WGS sequence"/>
</dbReference>
<organism evidence="5 6">
    <name type="scientific">Nostoc favosum CHAB5714</name>
    <dbReference type="NCBI Taxonomy" id="2780399"/>
    <lineage>
        <taxon>Bacteria</taxon>
        <taxon>Bacillati</taxon>
        <taxon>Cyanobacteriota</taxon>
        <taxon>Cyanophyceae</taxon>
        <taxon>Nostocales</taxon>
        <taxon>Nostocaceae</taxon>
        <taxon>Nostoc</taxon>
        <taxon>Nostoc favosum</taxon>
    </lineage>
</organism>
<keyword evidence="1" id="KW-0489">Methyltransferase</keyword>
<dbReference type="PRINTS" id="PR00508">
    <property type="entry name" value="S21N4MTFRASE"/>
</dbReference>
<dbReference type="InterPro" id="IPR002941">
    <property type="entry name" value="DNA_methylase_N4/N6"/>
</dbReference>
<dbReference type="SUPFAM" id="SSF53335">
    <property type="entry name" value="S-adenosyl-L-methionine-dependent methyltransferases"/>
    <property type="match status" value="1"/>
</dbReference>
<evidence type="ECO:0000313" key="5">
    <source>
        <dbReference type="EMBL" id="MCC5601388.1"/>
    </source>
</evidence>
<dbReference type="Pfam" id="PF01555">
    <property type="entry name" value="N6_N4_Mtase"/>
    <property type="match status" value="1"/>
</dbReference>
<name>A0ABS8IAX6_9NOSO</name>
<dbReference type="Gene3D" id="3.40.50.150">
    <property type="entry name" value="Vaccinia Virus protein VP39"/>
    <property type="match status" value="2"/>
</dbReference>
<gene>
    <name evidence="5" type="ORF">LC586_19790</name>
</gene>
<evidence type="ECO:0000256" key="2">
    <source>
        <dbReference type="ARBA" id="ARBA00022679"/>
    </source>
</evidence>